<keyword evidence="13" id="KW-1185">Reference proteome</keyword>
<dbReference type="GO" id="GO:0015280">
    <property type="term" value="F:ligand-gated sodium channel activity"/>
    <property type="evidence" value="ECO:0007669"/>
    <property type="project" value="TreeGrafter"/>
</dbReference>
<keyword evidence="5" id="KW-1133">Transmembrane helix</keyword>
<reference evidence="12" key="2">
    <citation type="submission" date="2020-11" db="EMBL/GenBank/DDBJ databases">
        <authorList>
            <person name="McCartney M.A."/>
            <person name="Auch B."/>
            <person name="Kono T."/>
            <person name="Mallez S."/>
            <person name="Becker A."/>
            <person name="Gohl D.M."/>
            <person name="Silverstein K.A.T."/>
            <person name="Koren S."/>
            <person name="Bechman K.B."/>
            <person name="Herman A."/>
            <person name="Abrahante J.E."/>
            <person name="Garbe J."/>
        </authorList>
    </citation>
    <scope>NUCLEOTIDE SEQUENCE</scope>
    <source>
        <strain evidence="12">Duluth1</strain>
        <tissue evidence="12">Whole animal</tissue>
    </source>
</reference>
<dbReference type="InterPro" id="IPR001873">
    <property type="entry name" value="ENaC"/>
</dbReference>
<dbReference type="Proteomes" id="UP000828390">
    <property type="component" value="Unassembled WGS sequence"/>
</dbReference>
<name>A0A9D4BXB0_DREPO</name>
<dbReference type="PRINTS" id="PR01078">
    <property type="entry name" value="AMINACHANNEL"/>
</dbReference>
<proteinExistence type="inferred from homology"/>
<evidence type="ECO:0000313" key="12">
    <source>
        <dbReference type="EMBL" id="KAH3711513.1"/>
    </source>
</evidence>
<feature type="non-terminal residue" evidence="12">
    <location>
        <position position="180"/>
    </location>
</feature>
<protein>
    <submittedName>
        <fullName evidence="12">Uncharacterized protein</fullName>
    </submittedName>
</protein>
<gene>
    <name evidence="12" type="ORF">DPMN_071182</name>
</gene>
<keyword evidence="6" id="KW-0915">Sodium</keyword>
<keyword evidence="4 11" id="KW-0812">Transmembrane</keyword>
<evidence type="ECO:0000313" key="13">
    <source>
        <dbReference type="Proteomes" id="UP000828390"/>
    </source>
</evidence>
<evidence type="ECO:0000256" key="1">
    <source>
        <dbReference type="ARBA" id="ARBA00004141"/>
    </source>
</evidence>
<keyword evidence="7 11" id="KW-0406">Ion transport</keyword>
<dbReference type="Pfam" id="PF00858">
    <property type="entry name" value="ASC"/>
    <property type="match status" value="1"/>
</dbReference>
<accession>A0A9D4BXB0</accession>
<keyword evidence="8" id="KW-0472">Membrane</keyword>
<dbReference type="GO" id="GO:0005886">
    <property type="term" value="C:plasma membrane"/>
    <property type="evidence" value="ECO:0007669"/>
    <property type="project" value="TreeGrafter"/>
</dbReference>
<dbReference type="Gene3D" id="2.60.470.10">
    <property type="entry name" value="Acid-sensing ion channels like domains"/>
    <property type="match status" value="1"/>
</dbReference>
<dbReference type="PANTHER" id="PTHR11690">
    <property type="entry name" value="AMILORIDE-SENSITIVE SODIUM CHANNEL-RELATED"/>
    <property type="match status" value="1"/>
</dbReference>
<evidence type="ECO:0000256" key="7">
    <source>
        <dbReference type="ARBA" id="ARBA00023065"/>
    </source>
</evidence>
<keyword evidence="2 11" id="KW-0813">Transport</keyword>
<evidence type="ECO:0000256" key="11">
    <source>
        <dbReference type="RuleBase" id="RU000679"/>
    </source>
</evidence>
<comment type="caution">
    <text evidence="12">The sequence shown here is derived from an EMBL/GenBank/DDBJ whole genome shotgun (WGS) entry which is preliminary data.</text>
</comment>
<evidence type="ECO:0000256" key="3">
    <source>
        <dbReference type="ARBA" id="ARBA00022461"/>
    </source>
</evidence>
<evidence type="ECO:0000256" key="10">
    <source>
        <dbReference type="ARBA" id="ARBA00023303"/>
    </source>
</evidence>
<reference evidence="12" key="1">
    <citation type="journal article" date="2019" name="bioRxiv">
        <title>The Genome of the Zebra Mussel, Dreissena polymorpha: A Resource for Invasive Species Research.</title>
        <authorList>
            <person name="McCartney M.A."/>
            <person name="Auch B."/>
            <person name="Kono T."/>
            <person name="Mallez S."/>
            <person name="Zhang Y."/>
            <person name="Obille A."/>
            <person name="Becker A."/>
            <person name="Abrahante J.E."/>
            <person name="Garbe J."/>
            <person name="Badalamenti J.P."/>
            <person name="Herman A."/>
            <person name="Mangelson H."/>
            <person name="Liachko I."/>
            <person name="Sullivan S."/>
            <person name="Sone E.D."/>
            <person name="Koren S."/>
            <person name="Silverstein K.A.T."/>
            <person name="Beckman K.B."/>
            <person name="Gohl D.M."/>
        </authorList>
    </citation>
    <scope>NUCLEOTIDE SEQUENCE</scope>
    <source>
        <strain evidence="12">Duluth1</strain>
        <tissue evidence="12">Whole animal</tissue>
    </source>
</reference>
<dbReference type="EMBL" id="JAIWYP010000014">
    <property type="protein sequence ID" value="KAH3711513.1"/>
    <property type="molecule type" value="Genomic_DNA"/>
</dbReference>
<keyword evidence="9 11" id="KW-0739">Sodium transport</keyword>
<sequence length="180" mass="19981">GMASRRTLHLRSQHMYGNCYTFNAFDNGHDPLTTNYPGPLMVRGLTWEYACTRTIESAKAYVPALAQDAGVKIVIHERGTYPIPEDAGLSLPPGMKTSIGLDKMPSSEHYKRLPPPHADCGTSGQGGVGTCMHVTSEPPTQRDLPQVMYPGRLTGPVRMRNLHLLRATWRESLLNVRKRL</sequence>
<comment type="subcellular location">
    <subcellularLocation>
        <location evidence="1">Membrane</location>
        <topology evidence="1">Multi-pass membrane protein</topology>
    </subcellularLocation>
</comment>
<keyword evidence="10 11" id="KW-0407">Ion channel</keyword>
<evidence type="ECO:0000256" key="8">
    <source>
        <dbReference type="ARBA" id="ARBA00023136"/>
    </source>
</evidence>
<comment type="similarity">
    <text evidence="11">Belongs to the amiloride-sensitive sodium channel (TC 1.A.6) family.</text>
</comment>
<organism evidence="12 13">
    <name type="scientific">Dreissena polymorpha</name>
    <name type="common">Zebra mussel</name>
    <name type="synonym">Mytilus polymorpha</name>
    <dbReference type="NCBI Taxonomy" id="45954"/>
    <lineage>
        <taxon>Eukaryota</taxon>
        <taxon>Metazoa</taxon>
        <taxon>Spiralia</taxon>
        <taxon>Lophotrochozoa</taxon>
        <taxon>Mollusca</taxon>
        <taxon>Bivalvia</taxon>
        <taxon>Autobranchia</taxon>
        <taxon>Heteroconchia</taxon>
        <taxon>Euheterodonta</taxon>
        <taxon>Imparidentia</taxon>
        <taxon>Neoheterodontei</taxon>
        <taxon>Myida</taxon>
        <taxon>Dreissenoidea</taxon>
        <taxon>Dreissenidae</taxon>
        <taxon>Dreissena</taxon>
    </lineage>
</organism>
<evidence type="ECO:0000256" key="5">
    <source>
        <dbReference type="ARBA" id="ARBA00022989"/>
    </source>
</evidence>
<evidence type="ECO:0000256" key="6">
    <source>
        <dbReference type="ARBA" id="ARBA00023053"/>
    </source>
</evidence>
<evidence type="ECO:0000256" key="4">
    <source>
        <dbReference type="ARBA" id="ARBA00022692"/>
    </source>
</evidence>
<keyword evidence="3 11" id="KW-0894">Sodium channel</keyword>
<dbReference type="PANTHER" id="PTHR11690:SF248">
    <property type="entry name" value="PICKPOCKET 17, ISOFORM A"/>
    <property type="match status" value="1"/>
</dbReference>
<evidence type="ECO:0000256" key="9">
    <source>
        <dbReference type="ARBA" id="ARBA00023201"/>
    </source>
</evidence>
<evidence type="ECO:0000256" key="2">
    <source>
        <dbReference type="ARBA" id="ARBA00022448"/>
    </source>
</evidence>
<dbReference type="AlphaFoldDB" id="A0A9D4BXB0"/>